<dbReference type="KEGG" id="ast:Asulf_00607"/>
<dbReference type="OrthoDB" id="8919at2157"/>
<keyword evidence="2" id="KW-0129">CBS domain</keyword>
<dbReference type="EMBL" id="CP005290">
    <property type="protein sequence ID" value="AGK60627.1"/>
    <property type="molecule type" value="Genomic_DNA"/>
</dbReference>
<dbReference type="AlphaFoldDB" id="N0BEE8"/>
<dbReference type="eggNOG" id="arCOG00631">
    <property type="taxonomic scope" value="Archaea"/>
</dbReference>
<dbReference type="InterPro" id="IPR000644">
    <property type="entry name" value="CBS_dom"/>
</dbReference>
<organism evidence="4 5">
    <name type="scientific">Archaeoglobus sulfaticallidus PM70-1</name>
    <dbReference type="NCBI Taxonomy" id="387631"/>
    <lineage>
        <taxon>Archaea</taxon>
        <taxon>Methanobacteriati</taxon>
        <taxon>Methanobacteriota</taxon>
        <taxon>Archaeoglobi</taxon>
        <taxon>Archaeoglobales</taxon>
        <taxon>Archaeoglobaceae</taxon>
        <taxon>Archaeoglobus</taxon>
    </lineage>
</organism>
<feature type="domain" description="CBS" evidence="3">
    <location>
        <begin position="10"/>
        <end position="68"/>
    </location>
</feature>
<dbReference type="SUPFAM" id="SSF54631">
    <property type="entry name" value="CBS-domain pair"/>
    <property type="match status" value="1"/>
</dbReference>
<name>N0BEE8_9EURY</name>
<dbReference type="Proteomes" id="UP000013307">
    <property type="component" value="Chromosome"/>
</dbReference>
<dbReference type="HOGENOM" id="CLU_609178_0_0_2"/>
<dbReference type="Pfam" id="PF03445">
    <property type="entry name" value="DUF294"/>
    <property type="match status" value="1"/>
</dbReference>
<protein>
    <submittedName>
        <fullName evidence="4">Putative signal-transduction protein containing cAMP-binding and CBS domains</fullName>
    </submittedName>
</protein>
<dbReference type="InterPro" id="IPR051462">
    <property type="entry name" value="CBS_domain-containing"/>
</dbReference>
<dbReference type="STRING" id="387631.Asulf_00607"/>
<sequence length="449" mass="51313">MAQRKVRDFIRKKLVHVTPETKLRDCAKIMYKENVSSVVVLKNNKPLGIVTDSDLRRLIAENFNFGESVGSFIRMKKGLVAVDADDDVHEALSRMLEHGIKHTVVLDNGLPSGVITIGDIAYSFSPFYIYYTIKLRRAKSKEEVREILESFKAGIKDFSMELFDKPDTSPKFIFTTISYVTDTAVRVLADLLGVPENIVYAVTGSWGRREQYLLTDRDTISIYRLDGEGVDELIDEMVYREFIEDLEDCMDEVGFPPCPHGYTSRNYSYSFEDMQKVILKCCKNPEENAVFISILADARALIGDEELLVSLKRLMFENLRKNRFLVANSLMYKPAITLFGQAAKEFDIKARGIAPVEYPVRALAVVNGIYEVNTELRIRSLADNGIIPRDLAHELIMAYNILLAQKIKVQNEGRNEVLLSSLPEIERKMVENAMKIVRRFQVYVERNYV</sequence>
<gene>
    <name evidence="4" type="ORF">Asulf_00607</name>
</gene>
<reference evidence="4 5" key="1">
    <citation type="journal article" date="2013" name="Genome Announc.">
        <title>Complete Genome Sequence of the Thermophilic and Facultatively Chemolithoautotrophic Sulfate Reducer Archaeoglobus sulfaticallidus Strain PM70-1T.</title>
        <authorList>
            <person name="Stokke R."/>
            <person name="Hocking W.P."/>
            <person name="Steinsbu B.O."/>
            <person name="Steen I.H."/>
        </authorList>
    </citation>
    <scope>NUCLEOTIDE SEQUENCE [LARGE SCALE GENOMIC DNA]</scope>
    <source>
        <strain evidence="4">PM70-1</strain>
    </source>
</reference>
<evidence type="ECO:0000259" key="3">
    <source>
        <dbReference type="PROSITE" id="PS51371"/>
    </source>
</evidence>
<dbReference type="InterPro" id="IPR018821">
    <property type="entry name" value="DUF294_put_nucleoTrafse_sb-bd"/>
</dbReference>
<dbReference type="Pfam" id="PF00571">
    <property type="entry name" value="CBS"/>
    <property type="match status" value="2"/>
</dbReference>
<keyword evidence="5" id="KW-1185">Reference proteome</keyword>
<feature type="domain" description="CBS" evidence="3">
    <location>
        <begin position="75"/>
        <end position="135"/>
    </location>
</feature>
<dbReference type="InterPro" id="IPR005105">
    <property type="entry name" value="GlnD_Uridyltrans_N"/>
</dbReference>
<evidence type="ECO:0000256" key="2">
    <source>
        <dbReference type="PROSITE-ProRule" id="PRU00703"/>
    </source>
</evidence>
<dbReference type="SMART" id="SM00116">
    <property type="entry name" value="CBS"/>
    <property type="match status" value="2"/>
</dbReference>
<evidence type="ECO:0000313" key="4">
    <source>
        <dbReference type="EMBL" id="AGK60627.1"/>
    </source>
</evidence>
<dbReference type="GeneID" id="15392250"/>
<dbReference type="InterPro" id="IPR046342">
    <property type="entry name" value="CBS_dom_sf"/>
</dbReference>
<dbReference type="Pfam" id="PF10335">
    <property type="entry name" value="DUF294_C"/>
    <property type="match status" value="1"/>
</dbReference>
<dbReference type="Gene3D" id="3.10.580.10">
    <property type="entry name" value="CBS-domain"/>
    <property type="match status" value="1"/>
</dbReference>
<dbReference type="PANTHER" id="PTHR48108">
    <property type="entry name" value="CBS DOMAIN-CONTAINING PROTEIN CBSX2, CHLOROPLASTIC"/>
    <property type="match status" value="1"/>
</dbReference>
<dbReference type="RefSeq" id="WP_015590226.1">
    <property type="nucleotide sequence ID" value="NC_021169.1"/>
</dbReference>
<evidence type="ECO:0000313" key="5">
    <source>
        <dbReference type="Proteomes" id="UP000013307"/>
    </source>
</evidence>
<accession>N0BEE8</accession>
<proteinExistence type="predicted"/>
<dbReference type="GO" id="GO:0008773">
    <property type="term" value="F:[protein-PII] uridylyltransferase activity"/>
    <property type="evidence" value="ECO:0007669"/>
    <property type="project" value="InterPro"/>
</dbReference>
<dbReference type="PROSITE" id="PS51371">
    <property type="entry name" value="CBS"/>
    <property type="match status" value="2"/>
</dbReference>
<keyword evidence="1" id="KW-0677">Repeat</keyword>
<evidence type="ECO:0000256" key="1">
    <source>
        <dbReference type="ARBA" id="ARBA00022737"/>
    </source>
</evidence>
<dbReference type="PANTHER" id="PTHR48108:SF26">
    <property type="entry name" value="CBS DOMAIN-CONTAINING PROTEIN DDB_G0289609"/>
    <property type="match status" value="1"/>
</dbReference>